<organism evidence="7 8">
    <name type="scientific">Monosiga brevicollis</name>
    <name type="common">Choanoflagellate</name>
    <dbReference type="NCBI Taxonomy" id="81824"/>
    <lineage>
        <taxon>Eukaryota</taxon>
        <taxon>Choanoflagellata</taxon>
        <taxon>Craspedida</taxon>
        <taxon>Salpingoecidae</taxon>
        <taxon>Monosiga</taxon>
    </lineage>
</organism>
<evidence type="ECO:0000313" key="7">
    <source>
        <dbReference type="EMBL" id="EDQ89472.1"/>
    </source>
</evidence>
<feature type="chain" id="PRO_5002745050" description="Glycosyl transferase 64 domain-containing protein" evidence="5">
    <location>
        <begin position="24"/>
        <end position="665"/>
    </location>
</feature>
<evidence type="ECO:0000259" key="6">
    <source>
        <dbReference type="Pfam" id="PF09258"/>
    </source>
</evidence>
<keyword evidence="4" id="KW-1015">Disulfide bond</keyword>
<keyword evidence="2" id="KW-0808">Transferase</keyword>
<dbReference type="GO" id="GO:0016757">
    <property type="term" value="F:glycosyltransferase activity"/>
    <property type="evidence" value="ECO:0007669"/>
    <property type="project" value="InterPro"/>
</dbReference>
<proteinExistence type="predicted"/>
<dbReference type="GeneID" id="5890966"/>
<dbReference type="PANTHER" id="PTHR48261:SF2">
    <property type="entry name" value="ACETYLGLUCOSAMINYLTRANSFERASE"/>
    <property type="match status" value="1"/>
</dbReference>
<dbReference type="Proteomes" id="UP000001357">
    <property type="component" value="Unassembled WGS sequence"/>
</dbReference>
<evidence type="ECO:0000256" key="1">
    <source>
        <dbReference type="ARBA" id="ARBA00004370"/>
    </source>
</evidence>
<dbReference type="EMBL" id="CH991550">
    <property type="protein sequence ID" value="EDQ89472.1"/>
    <property type="molecule type" value="Genomic_DNA"/>
</dbReference>
<evidence type="ECO:0000256" key="2">
    <source>
        <dbReference type="ARBA" id="ARBA00022679"/>
    </source>
</evidence>
<accession>A9UYJ4</accession>
<evidence type="ECO:0000256" key="3">
    <source>
        <dbReference type="ARBA" id="ARBA00023136"/>
    </source>
</evidence>
<evidence type="ECO:0000256" key="4">
    <source>
        <dbReference type="ARBA" id="ARBA00023157"/>
    </source>
</evidence>
<feature type="signal peptide" evidence="5">
    <location>
        <begin position="1"/>
        <end position="23"/>
    </location>
</feature>
<dbReference type="Pfam" id="PF09258">
    <property type="entry name" value="Glyco_transf_64"/>
    <property type="match status" value="2"/>
</dbReference>
<protein>
    <recommendedName>
        <fullName evidence="6">Glycosyl transferase 64 domain-containing protein</fullName>
    </recommendedName>
</protein>
<dbReference type="InterPro" id="IPR029044">
    <property type="entry name" value="Nucleotide-diphossugar_trans"/>
</dbReference>
<gene>
    <name evidence="7" type="ORF">MONBRDRAFT_25145</name>
</gene>
<dbReference type="KEGG" id="mbr:MONBRDRAFT_25145"/>
<dbReference type="InParanoid" id="A9UYJ4"/>
<evidence type="ECO:0000313" key="8">
    <source>
        <dbReference type="Proteomes" id="UP000001357"/>
    </source>
</evidence>
<dbReference type="SUPFAM" id="SSF53448">
    <property type="entry name" value="Nucleotide-diphospho-sugar transferases"/>
    <property type="match status" value="1"/>
</dbReference>
<keyword evidence="5" id="KW-0732">Signal</keyword>
<sequence length="665" mass="74796">MHHARRCAALAVIVLCTLLLGWSLTLQRLVPNEPLEPMLDDHHPTAQPWHQKLDPDLPKRLRSAGQTLSRPDLSFADERFPKTSGTGSTCKLHLPSRIAAAASRMYDPNACQLEPYESLDELQTVLDRALVSVCGPLVRLELGQVAALPSIERPGYVFRHLSELDAALLKAYQHHVLLLPWATTQFTGPALDLAWSVPLGWTTQPRVLNAEFALLLRSSNSTPRVIDPRGQALRQHMATPQLRQGWITSEAAVLAISLRRVLHFSVWHALRQADLGLPVQPVLRLLISPDVVRQYLHEAGLGVLHAFTSTPWPSLDLQPGMSFPIPRLDVRDQPVEHEFVPQDAGLLERCTMIMTIYERHAELPRFLAFYHTASCLHKIVVIWNCIQEPVPKLNWTQYAVPVVLRRPTRNSLNNRFRPDLAIETDCVINMDDDWLMPHQVFTMNARVWWHGHRDRLIGLTYLARLHGRAFANGTGPWMYLKHKERPQSMVLPSGFVSEAQPCLGACHPQTFHHAGLAANNDHTYHRRYLQAYTTDLPAAARDGVDMLMNCDDLLFNLLVASRTGHPPILVDSSGVAGAKVDAKLGKAAGLWRRSSHMDVRHRCLNELLRFFGDHMPLRYTTLTYGVELNIARPIPRRGAEFLPPFGCVRSGSGCKDDCVECTELA</sequence>
<evidence type="ECO:0000256" key="5">
    <source>
        <dbReference type="SAM" id="SignalP"/>
    </source>
</evidence>
<dbReference type="InterPro" id="IPR004263">
    <property type="entry name" value="Exostosin"/>
</dbReference>
<dbReference type="RefSeq" id="XP_001745501.1">
    <property type="nucleotide sequence ID" value="XM_001745449.1"/>
</dbReference>
<dbReference type="GO" id="GO:0016020">
    <property type="term" value="C:membrane"/>
    <property type="evidence" value="ECO:0007669"/>
    <property type="project" value="UniProtKB-SubCell"/>
</dbReference>
<dbReference type="PANTHER" id="PTHR48261">
    <property type="entry name" value="ACETYLGLUCOSAMINYLTRANSFERASE"/>
    <property type="match status" value="1"/>
</dbReference>
<keyword evidence="8" id="KW-1185">Reference proteome</keyword>
<name>A9UYJ4_MONBE</name>
<keyword evidence="3" id="KW-0472">Membrane</keyword>
<comment type="subcellular location">
    <subcellularLocation>
        <location evidence="1">Membrane</location>
    </subcellularLocation>
</comment>
<dbReference type="AlphaFoldDB" id="A9UYJ4"/>
<dbReference type="eggNOG" id="KOG2264">
    <property type="taxonomic scope" value="Eukaryota"/>
</dbReference>
<feature type="domain" description="Glycosyl transferase 64" evidence="6">
    <location>
        <begin position="351"/>
        <end position="492"/>
    </location>
</feature>
<reference evidence="7 8" key="1">
    <citation type="journal article" date="2008" name="Nature">
        <title>The genome of the choanoflagellate Monosiga brevicollis and the origin of metazoans.</title>
        <authorList>
            <consortium name="JGI Sequencing"/>
            <person name="King N."/>
            <person name="Westbrook M.J."/>
            <person name="Young S.L."/>
            <person name="Kuo A."/>
            <person name="Abedin M."/>
            <person name="Chapman J."/>
            <person name="Fairclough S."/>
            <person name="Hellsten U."/>
            <person name="Isogai Y."/>
            <person name="Letunic I."/>
            <person name="Marr M."/>
            <person name="Pincus D."/>
            <person name="Putnam N."/>
            <person name="Rokas A."/>
            <person name="Wright K.J."/>
            <person name="Zuzow R."/>
            <person name="Dirks W."/>
            <person name="Good M."/>
            <person name="Goodstein D."/>
            <person name="Lemons D."/>
            <person name="Li W."/>
            <person name="Lyons J.B."/>
            <person name="Morris A."/>
            <person name="Nichols S."/>
            <person name="Richter D.J."/>
            <person name="Salamov A."/>
            <person name="Bork P."/>
            <person name="Lim W.A."/>
            <person name="Manning G."/>
            <person name="Miller W.T."/>
            <person name="McGinnis W."/>
            <person name="Shapiro H."/>
            <person name="Tjian R."/>
            <person name="Grigoriev I.V."/>
            <person name="Rokhsar D."/>
        </authorList>
    </citation>
    <scope>NUCLEOTIDE SEQUENCE [LARGE SCALE GENOMIC DNA]</scope>
    <source>
        <strain evidence="8">MX1 / ATCC 50154</strain>
    </source>
</reference>
<feature type="domain" description="Glycosyl transferase 64" evidence="6">
    <location>
        <begin position="523"/>
        <end position="622"/>
    </location>
</feature>
<dbReference type="InterPro" id="IPR015338">
    <property type="entry name" value="GT64_dom"/>
</dbReference>
<dbReference type="Gene3D" id="3.90.550.10">
    <property type="entry name" value="Spore Coat Polysaccharide Biosynthesis Protein SpsA, Chain A"/>
    <property type="match status" value="2"/>
</dbReference>